<keyword evidence="4" id="KW-1185">Reference proteome</keyword>
<evidence type="ECO:0000313" key="3">
    <source>
        <dbReference type="EMBL" id="KAH7086766.1"/>
    </source>
</evidence>
<dbReference type="EMBL" id="JAGMVJ010000010">
    <property type="protein sequence ID" value="KAH7086766.1"/>
    <property type="molecule type" value="Genomic_DNA"/>
</dbReference>
<feature type="domain" description="Heterokaryon incompatibility" evidence="2">
    <location>
        <begin position="89"/>
        <end position="242"/>
    </location>
</feature>
<sequence>MPGHCTVMSETRDLDLHPEVPQSGPLEEREAGQASASSPYPTIGNFQYFPEALSEPGTFRVLRLHPAARHTDPLCFDLEKACLDSPPRYDAISYTWDNQPFNIEAYCEGLRFLVTKNCARILSLVRRQHEDTLVWIDQICINQASNEDRDQNVAQMGEIYSSSRNVFIWTGEIEGSTKDLLARIVQDHLITMSECADFEGLIDDFYPLVEKEIERSSDHSDDILYNRFISRPWFHRMWTFQEFVRVKHDSIFFMSVDSLFWFPHIVRFEVFRGLTTSYHIGWLILFKLAVFGRSSTQWELSDLLETLLSRQCSDPRDKIFALYGLLKPLLQPSSGNPAQSSGGSEKLPFRLPSFKYSLPVATVYISAIAWALSVRQDAKILYLACYSSSEAAKRTRLSAHVTAGLPSWVPDLHFLSHIERPSAIRDPISVNEVGAEFYSASRSAALIYDRASENSICLKGVFCATIDYIGSEAQPRLGNDCNLESSVIPFCNSISAWLAECRDFYQLHPEVEGSVEKIARGTLTVACKIPGESPRDDELYERLEMTAMLAENPLYISEIFQSTELVKLYHHSSARIANRTLLISRWGPLGTGVGQFQLGDQVFAIAGLDDLLILRKLGDYYILVGHAYMDGLMKGEAWPENEGDLQDIEIK</sequence>
<dbReference type="AlphaFoldDB" id="A0A8K0R7C7"/>
<feature type="region of interest" description="Disordered" evidence="1">
    <location>
        <begin position="1"/>
        <end position="37"/>
    </location>
</feature>
<dbReference type="InterPro" id="IPR010730">
    <property type="entry name" value="HET"/>
</dbReference>
<reference evidence="3" key="1">
    <citation type="journal article" date="2021" name="Nat. Commun.">
        <title>Genetic determinants of endophytism in the Arabidopsis root mycobiome.</title>
        <authorList>
            <person name="Mesny F."/>
            <person name="Miyauchi S."/>
            <person name="Thiergart T."/>
            <person name="Pickel B."/>
            <person name="Atanasova L."/>
            <person name="Karlsson M."/>
            <person name="Huettel B."/>
            <person name="Barry K.W."/>
            <person name="Haridas S."/>
            <person name="Chen C."/>
            <person name="Bauer D."/>
            <person name="Andreopoulos W."/>
            <person name="Pangilinan J."/>
            <person name="LaButti K."/>
            <person name="Riley R."/>
            <person name="Lipzen A."/>
            <person name="Clum A."/>
            <person name="Drula E."/>
            <person name="Henrissat B."/>
            <person name="Kohler A."/>
            <person name="Grigoriev I.V."/>
            <person name="Martin F.M."/>
            <person name="Hacquard S."/>
        </authorList>
    </citation>
    <scope>NUCLEOTIDE SEQUENCE</scope>
    <source>
        <strain evidence="3">MPI-SDFR-AT-0120</strain>
    </source>
</reference>
<evidence type="ECO:0000256" key="1">
    <source>
        <dbReference type="SAM" id="MobiDB-lite"/>
    </source>
</evidence>
<name>A0A8K0R7C7_9PLEO</name>
<accession>A0A8K0R7C7</accession>
<dbReference type="PANTHER" id="PTHR24148:SF64">
    <property type="entry name" value="HETEROKARYON INCOMPATIBILITY DOMAIN-CONTAINING PROTEIN"/>
    <property type="match status" value="1"/>
</dbReference>
<dbReference type="Pfam" id="PF06985">
    <property type="entry name" value="HET"/>
    <property type="match status" value="1"/>
</dbReference>
<comment type="caution">
    <text evidence="3">The sequence shown here is derived from an EMBL/GenBank/DDBJ whole genome shotgun (WGS) entry which is preliminary data.</text>
</comment>
<protein>
    <submittedName>
        <fullName evidence="3">Heterokaryon incompatibility protein-domain-containing protein</fullName>
    </submittedName>
</protein>
<organism evidence="3 4">
    <name type="scientific">Paraphoma chrysanthemicola</name>
    <dbReference type="NCBI Taxonomy" id="798071"/>
    <lineage>
        <taxon>Eukaryota</taxon>
        <taxon>Fungi</taxon>
        <taxon>Dikarya</taxon>
        <taxon>Ascomycota</taxon>
        <taxon>Pezizomycotina</taxon>
        <taxon>Dothideomycetes</taxon>
        <taxon>Pleosporomycetidae</taxon>
        <taxon>Pleosporales</taxon>
        <taxon>Pleosporineae</taxon>
        <taxon>Phaeosphaeriaceae</taxon>
        <taxon>Paraphoma</taxon>
    </lineage>
</organism>
<dbReference type="Proteomes" id="UP000813461">
    <property type="component" value="Unassembled WGS sequence"/>
</dbReference>
<dbReference type="PANTHER" id="PTHR24148">
    <property type="entry name" value="ANKYRIN REPEAT DOMAIN-CONTAINING PROTEIN 39 HOMOLOG-RELATED"/>
    <property type="match status" value="1"/>
</dbReference>
<evidence type="ECO:0000259" key="2">
    <source>
        <dbReference type="Pfam" id="PF06985"/>
    </source>
</evidence>
<dbReference type="InterPro" id="IPR052895">
    <property type="entry name" value="HetReg/Transcr_Mod"/>
</dbReference>
<evidence type="ECO:0000313" key="4">
    <source>
        <dbReference type="Proteomes" id="UP000813461"/>
    </source>
</evidence>
<proteinExistence type="predicted"/>
<gene>
    <name evidence="3" type="ORF">FB567DRAFT_526182</name>
</gene>
<dbReference type="OrthoDB" id="194358at2759"/>